<dbReference type="OrthoDB" id="1364128at2"/>
<dbReference type="Proteomes" id="UP000036608">
    <property type="component" value="Chromosome"/>
</dbReference>
<reference evidence="2" key="2">
    <citation type="submission" date="2015-05" db="EMBL/GenBank/DDBJ databases">
        <authorList>
            <person name="Swarnkar M.K."/>
            <person name="Vyas P."/>
            <person name="Rahi P."/>
            <person name="Thakur R."/>
            <person name="Thakur N."/>
            <person name="Singh A.K."/>
            <person name="Gulati A."/>
        </authorList>
    </citation>
    <scope>NUCLEOTIDE SEQUENCE [LARGE SCALE GENOMIC DNA]</scope>
    <source>
        <strain evidence="2">745</strain>
    </source>
</reference>
<dbReference type="AlphaFoldDB" id="A0A0H5AM64"/>
<dbReference type="Pfam" id="PF10604">
    <property type="entry name" value="Polyketide_cyc2"/>
    <property type="match status" value="1"/>
</dbReference>
<proteinExistence type="predicted"/>
<accession>A0A0H5AM64</accession>
<dbReference type="KEGG" id="ptv:AA957_03390"/>
<dbReference type="EMBL" id="CP011507">
    <property type="protein sequence ID" value="AKS05197.1"/>
    <property type="molecule type" value="Genomic_DNA"/>
</dbReference>
<dbReference type="PANTHER" id="PTHR39332:SF7">
    <property type="entry name" value="SRPBCC FAMILY PROTEIN"/>
    <property type="match status" value="1"/>
</dbReference>
<sequence length="149" mass="16660">MAKVEYNALVDGGAERVWDVLKRFGKISQWHPAIPQSVIEDNQPDGLVGCIRRLTLQDGAILREQLLSVDAVNLQFSYRFVEAPLPVDNYVLTVRLIPLTGEQKTVILWVATFDTREPDPQGQWTSTIESLIVGGHESLQVYLNQTATA</sequence>
<evidence type="ECO:0000313" key="2">
    <source>
        <dbReference type="Proteomes" id="UP000036608"/>
    </source>
</evidence>
<gene>
    <name evidence="1" type="ORF">AA957_03390</name>
</gene>
<reference evidence="1 2" key="1">
    <citation type="journal article" date="2015" name="Genome Announc.">
        <title>Complete Genome Sequence of the Rhizobacterium Pseudomonas trivialis Strain IHBB745 with Multiple Plant Growth-Promoting Activities and Tolerance to Desiccation and Alkalinity.</title>
        <authorList>
            <person name="Gulati A."/>
            <person name="Swarnkar M.K."/>
            <person name="Vyas P."/>
            <person name="Rahi P."/>
            <person name="Thakur R."/>
            <person name="Thakur N."/>
            <person name="Singh A.K."/>
        </authorList>
    </citation>
    <scope>NUCLEOTIDE SEQUENCE [LARGE SCALE GENOMIC DNA]</scope>
    <source>
        <strain evidence="2">745</strain>
    </source>
</reference>
<protein>
    <submittedName>
        <fullName evidence="1">Polyketide cyclase</fullName>
    </submittedName>
</protein>
<dbReference type="InterPro" id="IPR019587">
    <property type="entry name" value="Polyketide_cyclase/dehydratase"/>
</dbReference>
<dbReference type="PANTHER" id="PTHR39332">
    <property type="entry name" value="BLL4707 PROTEIN"/>
    <property type="match status" value="1"/>
</dbReference>
<dbReference type="PATRIC" id="fig|200450.3.peg.718"/>
<dbReference type="CDD" id="cd07821">
    <property type="entry name" value="PYR_PYL_RCAR_like"/>
    <property type="match status" value="1"/>
</dbReference>
<dbReference type="Gene3D" id="3.30.530.20">
    <property type="match status" value="1"/>
</dbReference>
<dbReference type="SUPFAM" id="SSF55961">
    <property type="entry name" value="Bet v1-like"/>
    <property type="match status" value="1"/>
</dbReference>
<dbReference type="RefSeq" id="WP_049708933.1">
    <property type="nucleotide sequence ID" value="NZ_CP011507.1"/>
</dbReference>
<organism evidence="1 2">
    <name type="scientific">Pseudomonas trivialis</name>
    <dbReference type="NCBI Taxonomy" id="200450"/>
    <lineage>
        <taxon>Bacteria</taxon>
        <taxon>Pseudomonadati</taxon>
        <taxon>Pseudomonadota</taxon>
        <taxon>Gammaproteobacteria</taxon>
        <taxon>Pseudomonadales</taxon>
        <taxon>Pseudomonadaceae</taxon>
        <taxon>Pseudomonas</taxon>
    </lineage>
</organism>
<name>A0A0H5AM64_9PSED</name>
<evidence type="ECO:0000313" key="1">
    <source>
        <dbReference type="EMBL" id="AKS05197.1"/>
    </source>
</evidence>
<dbReference type="InterPro" id="IPR023393">
    <property type="entry name" value="START-like_dom_sf"/>
</dbReference>